<accession>A0AC61PN32</accession>
<dbReference type="EMBL" id="FWXZ01000004">
    <property type="protein sequence ID" value="SMC73686.1"/>
    <property type="molecule type" value="Genomic_DNA"/>
</dbReference>
<name>A0AC61PN32_9FIRM</name>
<sequence>MYIILALLLLAILITVHEFGHFLAARAMKIEVREFAIGMGPKLIGWKSKKYDTDFSIRAIPLGGFCAFYGEDDAKGISKDDPRAFPKQNVWKRLFVILMGPVMNFVLAFVVGTVFFWVNGVETITGIDPYIVDVMAAGPAYSAGIQAKDVVTEINGVNMLDGTETTLLDTIGNWKEGDAPLKMTILRGEETVETELTPVWDEKEQKMRIGVTIGGKYRTETEPETFLGGIKDSWDWCSYASGVMLRALKDLVTTGEGLDQTSGPVGIVSMVSTEVQEEGLRAFIRLLMVISINLGLMNLLPIPGLDGSRLVFGLVEVVRRKPVPPEKEAMVHLAGMVVLFGFMIFITFKDIMKLFG</sequence>
<dbReference type="Proteomes" id="UP000192328">
    <property type="component" value="Unassembled WGS sequence"/>
</dbReference>
<comment type="caution">
    <text evidence="1">The sequence shown here is derived from an EMBL/GenBank/DDBJ whole genome shotgun (WGS) entry which is preliminary data.</text>
</comment>
<gene>
    <name evidence="1" type="ORF">SAMN06297397_2275</name>
</gene>
<evidence type="ECO:0000313" key="1">
    <source>
        <dbReference type="EMBL" id="SMC73686.1"/>
    </source>
</evidence>
<proteinExistence type="predicted"/>
<reference evidence="1" key="1">
    <citation type="submission" date="2017-04" db="EMBL/GenBank/DDBJ databases">
        <authorList>
            <person name="Varghese N."/>
            <person name="Submissions S."/>
        </authorList>
    </citation>
    <scope>NUCLEOTIDE SEQUENCE</scope>
    <source>
        <strain evidence="1">WTE2008</strain>
    </source>
</reference>
<keyword evidence="1" id="KW-0645">Protease</keyword>
<keyword evidence="1" id="KW-0378">Hydrolase</keyword>
<evidence type="ECO:0000313" key="2">
    <source>
        <dbReference type="Proteomes" id="UP000192328"/>
    </source>
</evidence>
<organism evidence="1 2">
    <name type="scientific">Aristaeella lactis</name>
    <dbReference type="NCBI Taxonomy" id="3046383"/>
    <lineage>
        <taxon>Bacteria</taxon>
        <taxon>Bacillati</taxon>
        <taxon>Bacillota</taxon>
        <taxon>Clostridia</taxon>
        <taxon>Eubacteriales</taxon>
        <taxon>Aristaeellaceae</taxon>
        <taxon>Aristaeella</taxon>
    </lineage>
</organism>
<keyword evidence="2" id="KW-1185">Reference proteome</keyword>
<protein>
    <submittedName>
        <fullName evidence="1">Regulator of sigma E protease</fullName>
    </submittedName>
</protein>